<dbReference type="PANTHER" id="PTHR46246:SF1">
    <property type="entry name" value="GUANOSINE-3',5'-BIS(DIPHOSPHATE) 3'-PYROPHOSPHOHYDROLASE MESH1"/>
    <property type="match status" value="1"/>
</dbReference>
<dbReference type="AlphaFoldDB" id="A0A0S7WSG1"/>
<evidence type="ECO:0000259" key="1">
    <source>
        <dbReference type="SMART" id="SM00471"/>
    </source>
</evidence>
<dbReference type="Gene3D" id="1.10.3210.10">
    <property type="entry name" value="Hypothetical protein af1432"/>
    <property type="match status" value="1"/>
</dbReference>
<protein>
    <recommendedName>
        <fullName evidence="1">HD/PDEase domain-containing protein</fullName>
    </recommendedName>
</protein>
<feature type="domain" description="HD/PDEase" evidence="1">
    <location>
        <begin position="28"/>
        <end position="135"/>
    </location>
</feature>
<name>A0A0S7WSG1_UNCT6</name>
<dbReference type="EMBL" id="LIZS01000030">
    <property type="protein sequence ID" value="KPJ53094.1"/>
    <property type="molecule type" value="Genomic_DNA"/>
</dbReference>
<dbReference type="Pfam" id="PF13328">
    <property type="entry name" value="HD_4"/>
    <property type="match status" value="1"/>
</dbReference>
<organism evidence="2 3">
    <name type="scientific">candidate division TA06 bacterium DG_24</name>
    <dbReference type="NCBI Taxonomy" id="1703770"/>
    <lineage>
        <taxon>Bacteria</taxon>
        <taxon>Bacteria division TA06</taxon>
    </lineage>
</organism>
<comment type="caution">
    <text evidence="2">The sequence shown here is derived from an EMBL/GenBank/DDBJ whole genome shotgun (WGS) entry which is preliminary data.</text>
</comment>
<dbReference type="SUPFAM" id="SSF109604">
    <property type="entry name" value="HD-domain/PDEase-like"/>
    <property type="match status" value="1"/>
</dbReference>
<dbReference type="SMART" id="SM00471">
    <property type="entry name" value="HDc"/>
    <property type="match status" value="1"/>
</dbReference>
<accession>A0A0S7WSG1</accession>
<gene>
    <name evidence="2" type="ORF">AMJ39_05770</name>
</gene>
<dbReference type="InterPro" id="IPR052194">
    <property type="entry name" value="MESH1"/>
</dbReference>
<dbReference type="PANTHER" id="PTHR46246">
    <property type="entry name" value="GUANOSINE-3',5'-BIS(DIPHOSPHATE) 3'-PYROPHOSPHOHYDROLASE MESH1"/>
    <property type="match status" value="1"/>
</dbReference>
<reference evidence="2 3" key="1">
    <citation type="journal article" date="2015" name="Microbiome">
        <title>Genomic resolution of linkages in carbon, nitrogen, and sulfur cycling among widespread estuary sediment bacteria.</title>
        <authorList>
            <person name="Baker B.J."/>
            <person name="Lazar C.S."/>
            <person name="Teske A.P."/>
            <person name="Dick G.J."/>
        </authorList>
    </citation>
    <scope>NUCLEOTIDE SEQUENCE [LARGE SCALE GENOMIC DNA]</scope>
    <source>
        <strain evidence="2">DG_24</strain>
    </source>
</reference>
<proteinExistence type="predicted"/>
<dbReference type="GO" id="GO:0008893">
    <property type="term" value="F:guanosine-3',5'-bis(diphosphate) 3'-diphosphatase activity"/>
    <property type="evidence" value="ECO:0007669"/>
    <property type="project" value="TreeGrafter"/>
</dbReference>
<sequence>MFYSALIHRALDYAARTHEGQYRKNPEAVIPYVSHCAMVGLILQRAGFDEEVVAAGILHDTCEDRGVDRTELAELFGERIADLVLDVSEEDRSLPWKERKRRYLDRLRSAQPEAIAISVADKIHNLYSLLASLETGAEIWNRMKRGRHEQIERFEEIADFLRESFDHPLRQEFMEILDLLKKKTG</sequence>
<dbReference type="Proteomes" id="UP000052008">
    <property type="component" value="Unassembled WGS sequence"/>
</dbReference>
<dbReference type="STRING" id="1703770.AMJ39_05770"/>
<dbReference type="InterPro" id="IPR003607">
    <property type="entry name" value="HD/PDEase_dom"/>
</dbReference>
<evidence type="ECO:0000313" key="2">
    <source>
        <dbReference type="EMBL" id="KPJ53094.1"/>
    </source>
</evidence>
<evidence type="ECO:0000313" key="3">
    <source>
        <dbReference type="Proteomes" id="UP000052008"/>
    </source>
</evidence>